<evidence type="ECO:0000256" key="1">
    <source>
        <dbReference type="ARBA" id="ARBA00022475"/>
    </source>
</evidence>
<evidence type="ECO:0000256" key="2">
    <source>
        <dbReference type="ARBA" id="ARBA00022692"/>
    </source>
</evidence>
<dbReference type="Proteomes" id="UP000297890">
    <property type="component" value="Unassembled WGS sequence"/>
</dbReference>
<keyword evidence="3 7" id="KW-1133">Transmembrane helix</keyword>
<name>A0A4Z0FAT9_9GAMM</name>
<gene>
    <name evidence="10" type="primary">fliO</name>
    <name evidence="10" type="ORF">E4680_04385</name>
</gene>
<dbReference type="RefSeq" id="WP_135281174.1">
    <property type="nucleotide sequence ID" value="NZ_SRIO01000004.1"/>
</dbReference>
<feature type="transmembrane region" description="Helical" evidence="7">
    <location>
        <begin position="34"/>
        <end position="52"/>
    </location>
</feature>
<dbReference type="PANTHER" id="PTHR38766">
    <property type="entry name" value="FLAGELLAR PROTEIN FLIO"/>
    <property type="match status" value="1"/>
</dbReference>
<keyword evidence="10" id="KW-0282">Flagellum</keyword>
<accession>A0A4Z0FAT9</accession>
<dbReference type="EMBL" id="SRIO01000004">
    <property type="protein sequence ID" value="TFZ83294.1"/>
    <property type="molecule type" value="Genomic_DNA"/>
</dbReference>
<keyword evidence="11" id="KW-1185">Reference proteome</keyword>
<sequence length="133" mass="13724">MRCGGYPVLAVLSVLPFPVSAAGALPPAVAPLRIAVSLALVIALIGILALIIRRLPGLGMTRAGELRVLGTVAVGNRERVVLIEAGGSRMLLGVAPGRVQALHILPVEVDRSPDTLSPVDPTTPKFTATRSVP</sequence>
<dbReference type="InterPro" id="IPR022781">
    <property type="entry name" value="Flagellar_biosynth_FliO"/>
</dbReference>
<evidence type="ECO:0000313" key="11">
    <source>
        <dbReference type="Proteomes" id="UP000297890"/>
    </source>
</evidence>
<reference evidence="10 11" key="1">
    <citation type="journal article" date="2019" name="ISME J.">
        <title>Candidatus Macondimonas diazotrophica, a novel gammaproteobacterial genus dominating crude-oil-contaminated coastal sediments.</title>
        <authorList>
            <person name="Karthikeyan S."/>
            <person name="Konstantinidis K."/>
        </authorList>
    </citation>
    <scope>NUCLEOTIDE SEQUENCE [LARGE SCALE GENOMIC DNA]</scope>
    <source>
        <strain evidence="10 11">KTK01</strain>
    </source>
</reference>
<comment type="subcellular location">
    <subcellularLocation>
        <location evidence="7">Cell membrane</location>
    </subcellularLocation>
    <subcellularLocation>
        <location evidence="7">Bacterial flagellum basal body</location>
    </subcellularLocation>
</comment>
<keyword evidence="10" id="KW-0969">Cilium</keyword>
<feature type="compositionally biased region" description="Polar residues" evidence="8">
    <location>
        <begin position="124"/>
        <end position="133"/>
    </location>
</feature>
<comment type="similarity">
    <text evidence="6 7">Belongs to the FliO/MopB family.</text>
</comment>
<keyword evidence="2 7" id="KW-0812">Transmembrane</keyword>
<dbReference type="GO" id="GO:0005886">
    <property type="term" value="C:plasma membrane"/>
    <property type="evidence" value="ECO:0007669"/>
    <property type="project" value="UniProtKB-SubCell"/>
</dbReference>
<keyword evidence="9" id="KW-0732">Signal</keyword>
<keyword evidence="10" id="KW-0966">Cell projection</keyword>
<comment type="caution">
    <text evidence="10">The sequence shown here is derived from an EMBL/GenBank/DDBJ whole genome shotgun (WGS) entry which is preliminary data.</text>
</comment>
<feature type="chain" id="PRO_5021219197" description="Flagellar protein" evidence="9">
    <location>
        <begin position="22"/>
        <end position="133"/>
    </location>
</feature>
<evidence type="ECO:0000256" key="9">
    <source>
        <dbReference type="SAM" id="SignalP"/>
    </source>
</evidence>
<dbReference type="PANTHER" id="PTHR38766:SF1">
    <property type="entry name" value="FLAGELLAR PROTEIN FLIO"/>
    <property type="match status" value="1"/>
</dbReference>
<evidence type="ECO:0000256" key="6">
    <source>
        <dbReference type="ARBA" id="ARBA00037937"/>
    </source>
</evidence>
<dbReference type="NCBIfam" id="TIGR03500">
    <property type="entry name" value="FliO_TIGR"/>
    <property type="match status" value="1"/>
</dbReference>
<protein>
    <recommendedName>
        <fullName evidence="7">Flagellar protein</fullName>
    </recommendedName>
</protein>
<evidence type="ECO:0000313" key="10">
    <source>
        <dbReference type="EMBL" id="TFZ83294.1"/>
    </source>
</evidence>
<evidence type="ECO:0000256" key="5">
    <source>
        <dbReference type="ARBA" id="ARBA00023143"/>
    </source>
</evidence>
<dbReference type="AlphaFoldDB" id="A0A4Z0FAT9"/>
<feature type="signal peptide" evidence="9">
    <location>
        <begin position="1"/>
        <end position="21"/>
    </location>
</feature>
<evidence type="ECO:0000256" key="7">
    <source>
        <dbReference type="RuleBase" id="RU362064"/>
    </source>
</evidence>
<dbReference type="Pfam" id="PF04347">
    <property type="entry name" value="FliO"/>
    <property type="match status" value="1"/>
</dbReference>
<feature type="region of interest" description="Disordered" evidence="8">
    <location>
        <begin position="113"/>
        <end position="133"/>
    </location>
</feature>
<dbReference type="GO" id="GO:0009425">
    <property type="term" value="C:bacterial-type flagellum basal body"/>
    <property type="evidence" value="ECO:0007669"/>
    <property type="project" value="UniProtKB-SubCell"/>
</dbReference>
<dbReference type="OrthoDB" id="5741235at2"/>
<evidence type="ECO:0000256" key="8">
    <source>
        <dbReference type="SAM" id="MobiDB-lite"/>
    </source>
</evidence>
<organism evidence="10 11">
    <name type="scientific">Candidatus Macondimonas diazotrophica</name>
    <dbReference type="NCBI Taxonomy" id="2305248"/>
    <lineage>
        <taxon>Bacteria</taxon>
        <taxon>Pseudomonadati</taxon>
        <taxon>Pseudomonadota</taxon>
        <taxon>Gammaproteobacteria</taxon>
        <taxon>Chromatiales</taxon>
        <taxon>Ectothiorhodospiraceae</taxon>
        <taxon>Candidatus Macondimonas</taxon>
    </lineage>
</organism>
<evidence type="ECO:0000256" key="3">
    <source>
        <dbReference type="ARBA" id="ARBA00022989"/>
    </source>
</evidence>
<proteinExistence type="inferred from homology"/>
<keyword evidence="5 7" id="KW-0975">Bacterial flagellum</keyword>
<evidence type="ECO:0000256" key="4">
    <source>
        <dbReference type="ARBA" id="ARBA00023136"/>
    </source>
</evidence>
<keyword evidence="4 7" id="KW-0472">Membrane</keyword>
<keyword evidence="1 7" id="KW-1003">Cell membrane</keyword>
<dbReference type="InterPro" id="IPR052205">
    <property type="entry name" value="FliO/MopB"/>
</dbReference>
<dbReference type="GO" id="GO:0044781">
    <property type="term" value="P:bacterial-type flagellum organization"/>
    <property type="evidence" value="ECO:0007669"/>
    <property type="project" value="UniProtKB-UniRule"/>
</dbReference>